<sequence length="330" mass="34432">MKQASGRTLLILFLLVLAVGVGSLCLGSQWISPVALVRSLVGQGDDTYQMVFWSFRLPRVLMVLLVGWGIAVSGVLTQGVLRNDLADPGILGVAAGGNFGVTLALLTFGSQINSPWFIPAVSMGGALAAVGLVCGLALDRQGANPSRLLLTGVAVSAALGSFTLVLSLNVDREVYAQALAWATGSFNKADWNYFVVLSVWLGLLTLIVLTICPLMNVLRLRDESVISLGLNVFRWRLGLLVLAVALAAASMAMSGGLIFLGLIAPQIARRLVGPQHLALIPAAGFVGALLLLTADTGGRSLFAPIEIPAGIMTGAVGGAYFTYLLMTTKG</sequence>
<comment type="caution">
    <text evidence="9">The sequence shown here is derived from an EMBL/GenBank/DDBJ whole genome shotgun (WGS) entry which is preliminary data.</text>
</comment>
<feature type="transmembrane region" description="Helical" evidence="8">
    <location>
        <begin position="148"/>
        <end position="168"/>
    </location>
</feature>
<feature type="transmembrane region" description="Helical" evidence="8">
    <location>
        <begin position="60"/>
        <end position="77"/>
    </location>
</feature>
<feature type="transmembrane region" description="Helical" evidence="8">
    <location>
        <begin position="193"/>
        <end position="218"/>
    </location>
</feature>
<feature type="transmembrane region" description="Helical" evidence="8">
    <location>
        <begin position="301"/>
        <end position="326"/>
    </location>
</feature>
<dbReference type="GO" id="GO:0033214">
    <property type="term" value="P:siderophore-iron import into cell"/>
    <property type="evidence" value="ECO:0007669"/>
    <property type="project" value="TreeGrafter"/>
</dbReference>
<dbReference type="EMBL" id="PUIB01000014">
    <property type="protein sequence ID" value="PQO35612.1"/>
    <property type="molecule type" value="Genomic_DNA"/>
</dbReference>
<dbReference type="RefSeq" id="WP_105354745.1">
    <property type="nucleotide sequence ID" value="NZ_PUIB01000014.1"/>
</dbReference>
<evidence type="ECO:0000256" key="3">
    <source>
        <dbReference type="ARBA" id="ARBA00022448"/>
    </source>
</evidence>
<evidence type="ECO:0000256" key="8">
    <source>
        <dbReference type="SAM" id="Phobius"/>
    </source>
</evidence>
<evidence type="ECO:0000256" key="1">
    <source>
        <dbReference type="ARBA" id="ARBA00004651"/>
    </source>
</evidence>
<gene>
    <name evidence="9" type="ORF">C5Y98_13295</name>
</gene>
<keyword evidence="4" id="KW-1003">Cell membrane</keyword>
<evidence type="ECO:0000256" key="6">
    <source>
        <dbReference type="ARBA" id="ARBA00022989"/>
    </source>
</evidence>
<dbReference type="CDD" id="cd06550">
    <property type="entry name" value="TM_ABC_iron-siderophores_like"/>
    <property type="match status" value="1"/>
</dbReference>
<accession>A0A2S8FTV6</accession>
<feature type="transmembrane region" description="Helical" evidence="8">
    <location>
        <begin position="116"/>
        <end position="136"/>
    </location>
</feature>
<comment type="similarity">
    <text evidence="2">Belongs to the binding-protein-dependent transport system permease family. FecCD subfamily.</text>
</comment>
<keyword evidence="3" id="KW-0813">Transport</keyword>
<name>A0A2S8FTV6_9BACT</name>
<dbReference type="PANTHER" id="PTHR30472:SF24">
    <property type="entry name" value="FERRIC ENTEROBACTIN TRANSPORT SYSTEM PERMEASE PROTEIN FEPG"/>
    <property type="match status" value="1"/>
</dbReference>
<dbReference type="InterPro" id="IPR037294">
    <property type="entry name" value="ABC_BtuC-like"/>
</dbReference>
<keyword evidence="6 8" id="KW-1133">Transmembrane helix</keyword>
<dbReference type="AlphaFoldDB" id="A0A2S8FTV6"/>
<evidence type="ECO:0000256" key="2">
    <source>
        <dbReference type="ARBA" id="ARBA00007935"/>
    </source>
</evidence>
<evidence type="ECO:0000256" key="5">
    <source>
        <dbReference type="ARBA" id="ARBA00022692"/>
    </source>
</evidence>
<dbReference type="OrthoDB" id="9792889at2"/>
<dbReference type="PANTHER" id="PTHR30472">
    <property type="entry name" value="FERRIC ENTEROBACTIN TRANSPORT SYSTEM PERMEASE PROTEIN"/>
    <property type="match status" value="1"/>
</dbReference>
<feature type="transmembrane region" description="Helical" evidence="8">
    <location>
        <begin position="276"/>
        <end position="294"/>
    </location>
</feature>
<feature type="transmembrane region" description="Helical" evidence="8">
    <location>
        <begin position="89"/>
        <end position="110"/>
    </location>
</feature>
<evidence type="ECO:0000256" key="4">
    <source>
        <dbReference type="ARBA" id="ARBA00022475"/>
    </source>
</evidence>
<feature type="transmembrane region" description="Helical" evidence="8">
    <location>
        <begin position="239"/>
        <end position="264"/>
    </location>
</feature>
<organism evidence="9 10">
    <name type="scientific">Blastopirellula marina</name>
    <dbReference type="NCBI Taxonomy" id="124"/>
    <lineage>
        <taxon>Bacteria</taxon>
        <taxon>Pseudomonadati</taxon>
        <taxon>Planctomycetota</taxon>
        <taxon>Planctomycetia</taxon>
        <taxon>Pirellulales</taxon>
        <taxon>Pirellulaceae</taxon>
        <taxon>Blastopirellula</taxon>
    </lineage>
</organism>
<comment type="subcellular location">
    <subcellularLocation>
        <location evidence="1">Cell membrane</location>
        <topology evidence="1">Multi-pass membrane protein</topology>
    </subcellularLocation>
</comment>
<evidence type="ECO:0000256" key="7">
    <source>
        <dbReference type="ARBA" id="ARBA00023136"/>
    </source>
</evidence>
<dbReference type="Gene3D" id="1.10.3470.10">
    <property type="entry name" value="ABC transporter involved in vitamin B12 uptake, BtuC"/>
    <property type="match status" value="1"/>
</dbReference>
<dbReference type="SUPFAM" id="SSF81345">
    <property type="entry name" value="ABC transporter involved in vitamin B12 uptake, BtuC"/>
    <property type="match status" value="1"/>
</dbReference>
<dbReference type="InterPro" id="IPR000522">
    <property type="entry name" value="ABC_transptr_permease_BtuC"/>
</dbReference>
<evidence type="ECO:0000313" key="10">
    <source>
        <dbReference type="Proteomes" id="UP000239388"/>
    </source>
</evidence>
<keyword evidence="5 8" id="KW-0812">Transmembrane</keyword>
<dbReference type="FunFam" id="1.10.3470.10:FF:000001">
    <property type="entry name" value="Vitamin B12 ABC transporter permease BtuC"/>
    <property type="match status" value="1"/>
</dbReference>
<keyword evidence="7 8" id="KW-0472">Membrane</keyword>
<proteinExistence type="inferred from homology"/>
<dbReference type="GO" id="GO:0022857">
    <property type="term" value="F:transmembrane transporter activity"/>
    <property type="evidence" value="ECO:0007669"/>
    <property type="project" value="InterPro"/>
</dbReference>
<dbReference type="Pfam" id="PF01032">
    <property type="entry name" value="FecCD"/>
    <property type="match status" value="1"/>
</dbReference>
<dbReference type="Proteomes" id="UP000239388">
    <property type="component" value="Unassembled WGS sequence"/>
</dbReference>
<evidence type="ECO:0000313" key="9">
    <source>
        <dbReference type="EMBL" id="PQO35612.1"/>
    </source>
</evidence>
<reference evidence="9 10" key="1">
    <citation type="submission" date="2018-02" db="EMBL/GenBank/DDBJ databases">
        <title>Comparative genomes isolates from brazilian mangrove.</title>
        <authorList>
            <person name="Araujo J.E."/>
            <person name="Taketani R.G."/>
            <person name="Silva M.C.P."/>
            <person name="Loureco M.V."/>
            <person name="Andreote F.D."/>
        </authorList>
    </citation>
    <scope>NUCLEOTIDE SEQUENCE [LARGE SCALE GENOMIC DNA]</scope>
    <source>
        <strain evidence="9 10">NAP PRIS-MGV</strain>
    </source>
</reference>
<protein>
    <submittedName>
        <fullName evidence="9">Iron ABC transporter permease</fullName>
    </submittedName>
</protein>
<dbReference type="GO" id="GO:0005886">
    <property type="term" value="C:plasma membrane"/>
    <property type="evidence" value="ECO:0007669"/>
    <property type="project" value="UniProtKB-SubCell"/>
</dbReference>